<reference evidence="1 2" key="1">
    <citation type="journal article" date="2008" name="PLoS ONE">
        <title>A recalibrated molecular clock and independent origins for the cholera pandemic clones.</title>
        <authorList>
            <person name="Feng L."/>
            <person name="Reeves P.R."/>
            <person name="Lan R."/>
            <person name="Ren Y."/>
            <person name="Gao C."/>
            <person name="Zhou Z."/>
            <person name="Ren Y."/>
            <person name="Cheng J."/>
            <person name="Wang W."/>
            <person name="Wang J."/>
            <person name="Qian W."/>
            <person name="Li D."/>
            <person name="Wang L."/>
        </authorList>
    </citation>
    <scope>NUCLEOTIDE SEQUENCE [LARGE SCALE GENOMIC DNA]</scope>
    <source>
        <strain evidence="1 2">M66-2</strain>
    </source>
</reference>
<dbReference type="HOGENOM" id="CLU_3334391_0_0_6"/>
<gene>
    <name evidence="1" type="ordered locus">VCM66_A0230</name>
</gene>
<dbReference type="Proteomes" id="UP000001217">
    <property type="component" value="Chromosome II"/>
</dbReference>
<organism evidence="1 2">
    <name type="scientific">Vibrio cholerae serotype O1 (strain M66-2)</name>
    <dbReference type="NCBI Taxonomy" id="579112"/>
    <lineage>
        <taxon>Bacteria</taxon>
        <taxon>Pseudomonadati</taxon>
        <taxon>Pseudomonadota</taxon>
        <taxon>Gammaproteobacteria</taxon>
        <taxon>Vibrionales</taxon>
        <taxon>Vibrionaceae</taxon>
        <taxon>Vibrio</taxon>
    </lineage>
</organism>
<protein>
    <submittedName>
        <fullName evidence="1">Uncharacterized protein</fullName>
    </submittedName>
</protein>
<evidence type="ECO:0000313" key="1">
    <source>
        <dbReference type="EMBL" id="ACP07209.1"/>
    </source>
</evidence>
<accession>C3LUQ4</accession>
<proteinExistence type="predicted"/>
<dbReference type="KEGG" id="vcm:VCM66_A0230"/>
<evidence type="ECO:0000313" key="2">
    <source>
        <dbReference type="Proteomes" id="UP000001217"/>
    </source>
</evidence>
<name>C3LUQ4_VIBCM</name>
<dbReference type="AlphaFoldDB" id="C3LUQ4"/>
<dbReference type="EMBL" id="CP001234">
    <property type="protein sequence ID" value="ACP07209.1"/>
    <property type="molecule type" value="Genomic_DNA"/>
</dbReference>
<sequence>MPLGIHPILHQRSSSSASAVFFDEKLKYFSAKKKSLLA</sequence>